<dbReference type="Pfam" id="PF01473">
    <property type="entry name" value="Choline_bind_1"/>
    <property type="match status" value="2"/>
</dbReference>
<reference evidence="5 6" key="1">
    <citation type="submission" date="2016-01" db="EMBL/GenBank/DDBJ databases">
        <title>Characterization of the Clostridium difficile lineages that are prevalent in Hong Kong and China.</title>
        <authorList>
            <person name="Kwok J.S.-L."/>
            <person name="Lam W.-Y."/>
            <person name="Ip M."/>
            <person name="Chan T.-F."/>
            <person name="Hawkey P.M."/>
            <person name="Tsui S.K.-W."/>
        </authorList>
    </citation>
    <scope>NUCLEOTIDE SEQUENCE [LARGE SCALE GENOMIC DNA]</scope>
    <source>
        <strain evidence="5 6">300064</strain>
    </source>
</reference>
<proteinExistence type="predicted"/>
<organism evidence="5 6">
    <name type="scientific">Clostridium butyricum</name>
    <dbReference type="NCBI Taxonomy" id="1492"/>
    <lineage>
        <taxon>Bacteria</taxon>
        <taxon>Bacillati</taxon>
        <taxon>Bacillota</taxon>
        <taxon>Clostridia</taxon>
        <taxon>Eubacteriales</taxon>
        <taxon>Clostridiaceae</taxon>
        <taxon>Clostridium</taxon>
    </lineage>
</organism>
<feature type="repeat" description="Cell wall-binding" evidence="3">
    <location>
        <begin position="270"/>
        <end position="289"/>
    </location>
</feature>
<dbReference type="RefSeq" id="WP_043664744.1">
    <property type="nucleotide sequence ID" value="NZ_JSEG01000013.1"/>
</dbReference>
<dbReference type="AlphaFoldDB" id="A0A2S7F808"/>
<sequence>MNIKKRFIAILMCLITVILFIQPKKVQAETIKDYNILSDCAVTVKQAKEWAKERNATQTFIDLADLYWKYAEECGRVNPAIAYAQAAKETGYGNFGGVLDESYCNPCGLKIEKGGDDNDPDAHQKFNSWKEGVQAHLDHLALYAGAEGYPKSDTYDPRHFKTIMGRCKTINELGGSGKWAPSATYGEEVNKLYKSLLVFAGIEKEEDVTLKSEVLSINTNVNNSINVTSSIGWKKENNSWSYYKDDNTKVFGWINPDGNWYYLNSDGNMVTGWLKDGDTWYYMNESGTMARGWRLVNNSWYYLQGDGSMVTGLRSIEGKNYYLSENGSMATGWVNINNYRYFFDNDGCMKTGWFSDDNGMSYYYLDKSSGKMIINDTVDGYEIGSDGKRKAVLGSKEDKTYDNNKDDNTKTEGKVIVVDPGHAYGKDEGVKTTIDDINYIETDLNMQVAKKLKVELEKRGFTVILTRTENQKFTDLNDSLSHRVDVANEADAEFFISIHHNAVDGIPEANGIESYYSVAAKDDNYGSGVDVERMAKSKKLAKLINDNIVKKLNAADRGVKSDEQSASGSLFVLRNTNMPAVLVETGFLSNEKEAERCADSNSQQLVAEAIAEVIAENF</sequence>
<protein>
    <submittedName>
        <fullName evidence="5">Cell wall hydrolase</fullName>
    </submittedName>
</protein>
<evidence type="ECO:0000256" key="2">
    <source>
        <dbReference type="ARBA" id="ARBA00022801"/>
    </source>
</evidence>
<dbReference type="EMBL" id="LRDH01000122">
    <property type="protein sequence ID" value="PPV13374.1"/>
    <property type="molecule type" value="Genomic_DNA"/>
</dbReference>
<dbReference type="Pfam" id="PF01520">
    <property type="entry name" value="Amidase_3"/>
    <property type="match status" value="1"/>
</dbReference>
<dbReference type="SUPFAM" id="SSF69360">
    <property type="entry name" value="Cell wall binding repeat"/>
    <property type="match status" value="1"/>
</dbReference>
<dbReference type="Gene3D" id="2.10.270.10">
    <property type="entry name" value="Cholin Binding"/>
    <property type="match status" value="2"/>
</dbReference>
<name>A0A2S7F808_CLOBU</name>
<accession>A0A2S7F808</accession>
<dbReference type="SMART" id="SM00646">
    <property type="entry name" value="Ami_3"/>
    <property type="match status" value="1"/>
</dbReference>
<evidence type="ECO:0000256" key="3">
    <source>
        <dbReference type="PROSITE-ProRule" id="PRU00591"/>
    </source>
</evidence>
<dbReference type="InterPro" id="IPR002508">
    <property type="entry name" value="MurNAc-LAA_cat"/>
</dbReference>
<dbReference type="PANTHER" id="PTHR30404:SF0">
    <property type="entry name" value="N-ACETYLMURAMOYL-L-ALANINE AMIDASE AMIC"/>
    <property type="match status" value="1"/>
</dbReference>
<dbReference type="PROSITE" id="PS51170">
    <property type="entry name" value="CW"/>
    <property type="match status" value="3"/>
</dbReference>
<dbReference type="PANTHER" id="PTHR30404">
    <property type="entry name" value="N-ACETYLMURAMOYL-L-ALANINE AMIDASE"/>
    <property type="match status" value="1"/>
</dbReference>
<dbReference type="InterPro" id="IPR002901">
    <property type="entry name" value="MGlyc_endo_b_GlcNAc-like_dom"/>
</dbReference>
<dbReference type="SUPFAM" id="SSF53187">
    <property type="entry name" value="Zn-dependent exopeptidases"/>
    <property type="match status" value="1"/>
</dbReference>
<keyword evidence="1" id="KW-0677">Repeat</keyword>
<gene>
    <name evidence="5" type="ORF">AWN73_16400</name>
</gene>
<comment type="caution">
    <text evidence="5">The sequence shown here is derived from an EMBL/GenBank/DDBJ whole genome shotgun (WGS) entry which is preliminary data.</text>
</comment>
<dbReference type="Proteomes" id="UP000238081">
    <property type="component" value="Unassembled WGS sequence"/>
</dbReference>
<dbReference type="GO" id="GO:0030288">
    <property type="term" value="C:outer membrane-bounded periplasmic space"/>
    <property type="evidence" value="ECO:0007669"/>
    <property type="project" value="TreeGrafter"/>
</dbReference>
<dbReference type="CDD" id="cd02696">
    <property type="entry name" value="MurNAc-LAA"/>
    <property type="match status" value="1"/>
</dbReference>
<dbReference type="GO" id="GO:0009253">
    <property type="term" value="P:peptidoglycan catabolic process"/>
    <property type="evidence" value="ECO:0007669"/>
    <property type="project" value="InterPro"/>
</dbReference>
<dbReference type="InterPro" id="IPR018337">
    <property type="entry name" value="Cell_wall/Cho-bd_repeat"/>
</dbReference>
<dbReference type="GO" id="GO:0004040">
    <property type="term" value="F:amidase activity"/>
    <property type="evidence" value="ECO:0007669"/>
    <property type="project" value="InterPro"/>
</dbReference>
<evidence type="ECO:0000313" key="6">
    <source>
        <dbReference type="Proteomes" id="UP000238081"/>
    </source>
</evidence>
<dbReference type="InterPro" id="IPR050695">
    <property type="entry name" value="N-acetylmuramoyl_amidase_3"/>
</dbReference>
<feature type="domain" description="MurNAc-LAA" evidence="4">
    <location>
        <begin position="484"/>
        <end position="615"/>
    </location>
</feature>
<evidence type="ECO:0000259" key="4">
    <source>
        <dbReference type="SMART" id="SM00646"/>
    </source>
</evidence>
<dbReference type="Pfam" id="PF19127">
    <property type="entry name" value="Choline_bind_3"/>
    <property type="match status" value="2"/>
</dbReference>
<evidence type="ECO:0000256" key="1">
    <source>
        <dbReference type="ARBA" id="ARBA00022737"/>
    </source>
</evidence>
<dbReference type="GO" id="GO:0008745">
    <property type="term" value="F:N-acetylmuramoyl-L-alanine amidase activity"/>
    <property type="evidence" value="ECO:0007669"/>
    <property type="project" value="InterPro"/>
</dbReference>
<evidence type="ECO:0000313" key="5">
    <source>
        <dbReference type="EMBL" id="PPV13374.1"/>
    </source>
</evidence>
<keyword evidence="2 5" id="KW-0378">Hydrolase</keyword>
<feature type="repeat" description="Cell wall-binding" evidence="3">
    <location>
        <begin position="250"/>
        <end position="269"/>
    </location>
</feature>
<dbReference type="Pfam" id="PF01832">
    <property type="entry name" value="Glucosaminidase"/>
    <property type="match status" value="1"/>
</dbReference>
<feature type="repeat" description="Cell wall-binding" evidence="3">
    <location>
        <begin position="330"/>
        <end position="349"/>
    </location>
</feature>
<dbReference type="Gene3D" id="3.40.630.40">
    <property type="entry name" value="Zn-dependent exopeptidases"/>
    <property type="match status" value="1"/>
</dbReference>